<reference evidence="4 5" key="1">
    <citation type="submission" date="2024-10" db="EMBL/GenBank/DDBJ databases">
        <authorList>
            <person name="Kim D."/>
        </authorList>
    </citation>
    <scope>NUCLEOTIDE SEQUENCE [LARGE SCALE GENOMIC DNA]</scope>
    <source>
        <strain evidence="4">Taebaek</strain>
    </source>
</reference>
<name>A0ABD2KLT3_HETSC</name>
<comment type="caution">
    <text evidence="4">The sequence shown here is derived from an EMBL/GenBank/DDBJ whole genome shotgun (WGS) entry which is preliminary data.</text>
</comment>
<dbReference type="AlphaFoldDB" id="A0ABD2KLT3"/>
<evidence type="ECO:0000256" key="2">
    <source>
        <dbReference type="SAM" id="SignalP"/>
    </source>
</evidence>
<gene>
    <name evidence="4" type="ORF">niasHS_002575</name>
</gene>
<feature type="domain" description="DUF7773" evidence="3">
    <location>
        <begin position="16"/>
        <end position="138"/>
    </location>
</feature>
<feature type="region of interest" description="Disordered" evidence="1">
    <location>
        <begin position="152"/>
        <end position="174"/>
    </location>
</feature>
<evidence type="ECO:0000313" key="5">
    <source>
        <dbReference type="Proteomes" id="UP001620645"/>
    </source>
</evidence>
<keyword evidence="2" id="KW-0732">Signal</keyword>
<accession>A0ABD2KLT3</accession>
<feature type="chain" id="PRO_5044889298" description="DUF7773 domain-containing protein" evidence="2">
    <location>
        <begin position="17"/>
        <end position="212"/>
    </location>
</feature>
<dbReference type="EMBL" id="JBICCN010000015">
    <property type="protein sequence ID" value="KAL3103389.1"/>
    <property type="molecule type" value="Genomic_DNA"/>
</dbReference>
<dbReference type="Pfam" id="PF24982">
    <property type="entry name" value="DUF7773"/>
    <property type="match status" value="1"/>
</dbReference>
<dbReference type="Proteomes" id="UP001620645">
    <property type="component" value="Unassembled WGS sequence"/>
</dbReference>
<dbReference type="InterPro" id="IPR056675">
    <property type="entry name" value="DUF7773"/>
</dbReference>
<evidence type="ECO:0000313" key="4">
    <source>
        <dbReference type="EMBL" id="KAL3103389.1"/>
    </source>
</evidence>
<proteinExistence type="predicted"/>
<keyword evidence="5" id="KW-1185">Reference proteome</keyword>
<feature type="signal peptide" evidence="2">
    <location>
        <begin position="1"/>
        <end position="16"/>
    </location>
</feature>
<protein>
    <recommendedName>
        <fullName evidence="3">DUF7773 domain-containing protein</fullName>
    </recommendedName>
</protein>
<sequence>MSRILSLLLLLPLSMAMICYNSQAVNPSRESICEPEEVCFGEYFSLRHSHDASLVAHFFDRFCVHRQHCLRRGFLPEGRACLRLDQLDAAVAQTFRDKLKSERMEPNRLLHTRFCCCSDKNLCNRMDAKEIGKLFNVSVPTPQHQMLISGERAGRNGAGGRQAKSQQNGSGGRGRLRWWTVQTQTIAMALLQWHDKPRKKKYLLYELLRHQT</sequence>
<organism evidence="4 5">
    <name type="scientific">Heterodera schachtii</name>
    <name type="common">Sugarbeet cyst nematode worm</name>
    <name type="synonym">Tylenchus schachtii</name>
    <dbReference type="NCBI Taxonomy" id="97005"/>
    <lineage>
        <taxon>Eukaryota</taxon>
        <taxon>Metazoa</taxon>
        <taxon>Ecdysozoa</taxon>
        <taxon>Nematoda</taxon>
        <taxon>Chromadorea</taxon>
        <taxon>Rhabditida</taxon>
        <taxon>Tylenchina</taxon>
        <taxon>Tylenchomorpha</taxon>
        <taxon>Tylenchoidea</taxon>
        <taxon>Heteroderidae</taxon>
        <taxon>Heteroderinae</taxon>
        <taxon>Heterodera</taxon>
    </lineage>
</organism>
<evidence type="ECO:0000256" key="1">
    <source>
        <dbReference type="SAM" id="MobiDB-lite"/>
    </source>
</evidence>
<evidence type="ECO:0000259" key="3">
    <source>
        <dbReference type="Pfam" id="PF24982"/>
    </source>
</evidence>